<dbReference type="EMBL" id="JAGRRH010000077">
    <property type="protein sequence ID" value="KAG7337664.1"/>
    <property type="molecule type" value="Genomic_DNA"/>
</dbReference>
<gene>
    <name evidence="1" type="ORF">IV203_037004</name>
</gene>
<keyword evidence="2" id="KW-1185">Reference proteome</keyword>
<organism evidence="1 2">
    <name type="scientific">Nitzschia inconspicua</name>
    <dbReference type="NCBI Taxonomy" id="303405"/>
    <lineage>
        <taxon>Eukaryota</taxon>
        <taxon>Sar</taxon>
        <taxon>Stramenopiles</taxon>
        <taxon>Ochrophyta</taxon>
        <taxon>Bacillariophyta</taxon>
        <taxon>Bacillariophyceae</taxon>
        <taxon>Bacillariophycidae</taxon>
        <taxon>Bacillariales</taxon>
        <taxon>Bacillariaceae</taxon>
        <taxon>Nitzschia</taxon>
    </lineage>
</organism>
<accession>A0A9K3PA44</accession>
<reference evidence="1" key="1">
    <citation type="journal article" date="2021" name="Sci. Rep.">
        <title>Diploid genomic architecture of Nitzschia inconspicua, an elite biomass production diatom.</title>
        <authorList>
            <person name="Oliver A."/>
            <person name="Podell S."/>
            <person name="Pinowska A."/>
            <person name="Traller J.C."/>
            <person name="Smith S.R."/>
            <person name="McClure R."/>
            <person name="Beliaev A."/>
            <person name="Bohutskyi P."/>
            <person name="Hill E.A."/>
            <person name="Rabines A."/>
            <person name="Zheng H."/>
            <person name="Allen L.Z."/>
            <person name="Kuo A."/>
            <person name="Grigoriev I.V."/>
            <person name="Allen A.E."/>
            <person name="Hazlebeck D."/>
            <person name="Allen E.E."/>
        </authorList>
    </citation>
    <scope>NUCLEOTIDE SEQUENCE</scope>
    <source>
        <strain evidence="1">Hildebrandi</strain>
    </source>
</reference>
<evidence type="ECO:0000313" key="2">
    <source>
        <dbReference type="Proteomes" id="UP000693970"/>
    </source>
</evidence>
<name>A0A9K3PA44_9STRA</name>
<dbReference type="AlphaFoldDB" id="A0A9K3PA44"/>
<evidence type="ECO:0000313" key="1">
    <source>
        <dbReference type="EMBL" id="KAG7337664.1"/>
    </source>
</evidence>
<protein>
    <submittedName>
        <fullName evidence="1">Uncharacterized protein</fullName>
    </submittedName>
</protein>
<dbReference type="Proteomes" id="UP000693970">
    <property type="component" value="Unassembled WGS sequence"/>
</dbReference>
<proteinExistence type="predicted"/>
<comment type="caution">
    <text evidence="1">The sequence shown here is derived from an EMBL/GenBank/DDBJ whole genome shotgun (WGS) entry which is preliminary data.</text>
</comment>
<dbReference type="OrthoDB" id="48742at2759"/>
<sequence length="184" mass="20502">MVYVLSCVWWKGFFEPALETHYINHQLATDNQAIARFEESLSRVCSTTRMYVTQIREPDALAADTKRNKGVNTPWGGTSSTAIVTVSYPAEWHTGSFCHVYIAACESLDHCQTKVKPVLQAFLSQTESSVSNTAANQQRQQGGHTADYEIVYVPINDGASTADKLHHGFQSIARWKQCLSTKTL</sequence>
<reference evidence="1" key="2">
    <citation type="submission" date="2021-04" db="EMBL/GenBank/DDBJ databases">
        <authorList>
            <person name="Podell S."/>
        </authorList>
    </citation>
    <scope>NUCLEOTIDE SEQUENCE</scope>
    <source>
        <strain evidence="1">Hildebrandi</strain>
    </source>
</reference>